<reference evidence="4 5" key="1">
    <citation type="journal article" date="2016" name="Nat. Commun.">
        <title>Thousands of microbial genomes shed light on interconnected biogeochemical processes in an aquifer system.</title>
        <authorList>
            <person name="Anantharaman K."/>
            <person name="Brown C.T."/>
            <person name="Hug L.A."/>
            <person name="Sharon I."/>
            <person name="Castelle C.J."/>
            <person name="Probst A.J."/>
            <person name="Thomas B.C."/>
            <person name="Singh A."/>
            <person name="Wilkins M.J."/>
            <person name="Karaoz U."/>
            <person name="Brodie E.L."/>
            <person name="Williams K.H."/>
            <person name="Hubbard S.S."/>
            <person name="Banfield J.F."/>
        </authorList>
    </citation>
    <scope>NUCLEOTIDE SEQUENCE [LARGE SCALE GENOMIC DNA]</scope>
</reference>
<dbReference type="AlphaFoldDB" id="A0A1F7SIE7"/>
<dbReference type="EMBL" id="MGDI01000025">
    <property type="protein sequence ID" value="OGL53539.1"/>
    <property type="molecule type" value="Genomic_DNA"/>
</dbReference>
<dbReference type="Pfam" id="PF00171">
    <property type="entry name" value="Aldedh"/>
    <property type="match status" value="1"/>
</dbReference>
<sequence>MLINGEWVSSDEKIEVLNPYNGTVLGTVPKATKSDLDNAIKAAEEGFKVISKMPAYQRSKILENTARLIEEQQEEIARTISLEAGKSIKYSRMEVSRSVETFKFASEEAKQIHGETVPMDASKAGEGRMGFFLRVPKGVIGAITPFNFPLNLVAHKVAPAIAAGNSVVLKPATATPITSIKLGEIMIEAGLPKGVLNIVTGRGSELGDWIVTDDRIAMITFTGSLEVGKRIKSMAGIKPVTLELGSNSAVIIDEGVNPGQAVPRCIMGGFANSGQVCISVQRIYVHQSIEKKFTEEFVASIKKLNVGNPLDSDVEFGPMIDEKEARRIEEWIDEAVKQGAKVLTGGKRNGSIVQATVLTDVTADMKVIKDETFAPVVSIIPFKNFEEAVSMVNNSIYGLNAGVYTNNLRNAIMAAKEIKVGGVIINDVPTFRVDQMPYGGVKSSGIGREGLKYAIEEMTDIKMIVFNV</sequence>
<comment type="similarity">
    <text evidence="1">Belongs to the aldehyde dehydrogenase family.</text>
</comment>
<dbReference type="PANTHER" id="PTHR42991:SF1">
    <property type="entry name" value="ALDEHYDE DEHYDROGENASE"/>
    <property type="match status" value="1"/>
</dbReference>
<proteinExistence type="inferred from homology"/>
<comment type="caution">
    <text evidence="4">The sequence shown here is derived from an EMBL/GenBank/DDBJ whole genome shotgun (WGS) entry which is preliminary data.</text>
</comment>
<dbReference type="CDD" id="cd07149">
    <property type="entry name" value="ALDH_y4uC"/>
    <property type="match status" value="1"/>
</dbReference>
<evidence type="ECO:0000256" key="1">
    <source>
        <dbReference type="ARBA" id="ARBA00009986"/>
    </source>
</evidence>
<dbReference type="FunFam" id="3.40.309.10:FF:000009">
    <property type="entry name" value="Aldehyde dehydrogenase A"/>
    <property type="match status" value="1"/>
</dbReference>
<dbReference type="InterPro" id="IPR051020">
    <property type="entry name" value="ALDH-related_metabolic_enz"/>
</dbReference>
<dbReference type="PANTHER" id="PTHR42991">
    <property type="entry name" value="ALDEHYDE DEHYDROGENASE"/>
    <property type="match status" value="1"/>
</dbReference>
<dbReference type="InterPro" id="IPR016162">
    <property type="entry name" value="Ald_DH_N"/>
</dbReference>
<name>A0A1F7SIE7_9BACT</name>
<dbReference type="InterPro" id="IPR016161">
    <property type="entry name" value="Ald_DH/histidinol_DH"/>
</dbReference>
<dbReference type="GO" id="GO:0008911">
    <property type="term" value="F:lactaldehyde dehydrogenase (NAD+) activity"/>
    <property type="evidence" value="ECO:0007669"/>
    <property type="project" value="TreeGrafter"/>
</dbReference>
<protein>
    <submittedName>
        <fullName evidence="4">Aldehyde dehydrogenase</fullName>
    </submittedName>
</protein>
<evidence type="ECO:0000259" key="3">
    <source>
        <dbReference type="Pfam" id="PF00171"/>
    </source>
</evidence>
<accession>A0A1F7SIE7</accession>
<dbReference type="InterPro" id="IPR016163">
    <property type="entry name" value="Ald_DH_C"/>
</dbReference>
<feature type="domain" description="Aldehyde dehydrogenase" evidence="3">
    <location>
        <begin position="7"/>
        <end position="464"/>
    </location>
</feature>
<dbReference type="STRING" id="1817883.A3G31_08420"/>
<dbReference type="SUPFAM" id="SSF53720">
    <property type="entry name" value="ALDH-like"/>
    <property type="match status" value="1"/>
</dbReference>
<dbReference type="Gene3D" id="3.40.309.10">
    <property type="entry name" value="Aldehyde Dehydrogenase, Chain A, domain 2"/>
    <property type="match status" value="1"/>
</dbReference>
<dbReference type="FunFam" id="3.40.605.10:FF:000007">
    <property type="entry name" value="NAD/NADP-dependent betaine aldehyde dehydrogenase"/>
    <property type="match status" value="1"/>
</dbReference>
<evidence type="ECO:0000313" key="5">
    <source>
        <dbReference type="Proteomes" id="UP000178082"/>
    </source>
</evidence>
<dbReference type="Proteomes" id="UP000178082">
    <property type="component" value="Unassembled WGS sequence"/>
</dbReference>
<dbReference type="InterPro" id="IPR015590">
    <property type="entry name" value="Aldehyde_DH_dom"/>
</dbReference>
<organism evidence="4 5">
    <name type="scientific">Candidatus Schekmanbacteria bacterium RIFCSPLOWO2_12_FULL_38_15</name>
    <dbReference type="NCBI Taxonomy" id="1817883"/>
    <lineage>
        <taxon>Bacteria</taxon>
        <taxon>Candidatus Schekmaniibacteriota</taxon>
    </lineage>
</organism>
<dbReference type="Gene3D" id="3.40.605.10">
    <property type="entry name" value="Aldehyde Dehydrogenase, Chain A, domain 1"/>
    <property type="match status" value="1"/>
</dbReference>
<evidence type="ECO:0000256" key="2">
    <source>
        <dbReference type="ARBA" id="ARBA00023002"/>
    </source>
</evidence>
<gene>
    <name evidence="4" type="ORF">A3G31_08420</name>
</gene>
<evidence type="ECO:0000313" key="4">
    <source>
        <dbReference type="EMBL" id="OGL53539.1"/>
    </source>
</evidence>
<keyword evidence="2" id="KW-0560">Oxidoreductase</keyword>